<evidence type="ECO:0000313" key="2">
    <source>
        <dbReference type="EMBL" id="KAK0385809.1"/>
    </source>
</evidence>
<evidence type="ECO:0000256" key="1">
    <source>
        <dbReference type="SAM" id="MobiDB-lite"/>
    </source>
</evidence>
<evidence type="ECO:0000313" key="3">
    <source>
        <dbReference type="Proteomes" id="UP001175261"/>
    </source>
</evidence>
<feature type="compositionally biased region" description="Polar residues" evidence="1">
    <location>
        <begin position="20"/>
        <end position="31"/>
    </location>
</feature>
<feature type="compositionally biased region" description="Basic and acidic residues" evidence="1">
    <location>
        <begin position="159"/>
        <end position="181"/>
    </location>
</feature>
<feature type="region of interest" description="Disordered" evidence="1">
    <location>
        <begin position="1"/>
        <end position="250"/>
    </location>
</feature>
<dbReference type="EMBL" id="JAPDFR010000006">
    <property type="protein sequence ID" value="KAK0385809.1"/>
    <property type="molecule type" value="Genomic_DNA"/>
</dbReference>
<evidence type="ECO:0008006" key="4">
    <source>
        <dbReference type="Google" id="ProtNLM"/>
    </source>
</evidence>
<name>A0AA39GFY5_SARSR</name>
<proteinExistence type="predicted"/>
<feature type="compositionally biased region" description="Basic and acidic residues" evidence="1">
    <location>
        <begin position="38"/>
        <end position="57"/>
    </location>
</feature>
<feature type="compositionally biased region" description="Basic and acidic residues" evidence="1">
    <location>
        <begin position="206"/>
        <end position="227"/>
    </location>
</feature>
<reference evidence="2" key="1">
    <citation type="submission" date="2022-10" db="EMBL/GenBank/DDBJ databases">
        <title>Determination and structural analysis of whole genome sequence of Sarocladium strictum F4-1.</title>
        <authorList>
            <person name="Hu L."/>
            <person name="Jiang Y."/>
        </authorList>
    </citation>
    <scope>NUCLEOTIDE SEQUENCE</scope>
    <source>
        <strain evidence="2">F4-1</strain>
    </source>
</reference>
<accession>A0AA39GFY5</accession>
<protein>
    <recommendedName>
        <fullName evidence="4">Glycine-rich cell wall structural protein 1</fullName>
    </recommendedName>
</protein>
<organism evidence="2 3">
    <name type="scientific">Sarocladium strictum</name>
    <name type="common">Black bundle disease fungus</name>
    <name type="synonym">Acremonium strictum</name>
    <dbReference type="NCBI Taxonomy" id="5046"/>
    <lineage>
        <taxon>Eukaryota</taxon>
        <taxon>Fungi</taxon>
        <taxon>Dikarya</taxon>
        <taxon>Ascomycota</taxon>
        <taxon>Pezizomycotina</taxon>
        <taxon>Sordariomycetes</taxon>
        <taxon>Hypocreomycetidae</taxon>
        <taxon>Hypocreales</taxon>
        <taxon>Sarocladiaceae</taxon>
        <taxon>Sarocladium</taxon>
    </lineage>
</organism>
<dbReference type="AlphaFoldDB" id="A0AA39GFY5"/>
<comment type="caution">
    <text evidence="2">The sequence shown here is derived from an EMBL/GenBank/DDBJ whole genome shotgun (WGS) entry which is preliminary data.</text>
</comment>
<sequence length="250" mass="25581">MSSNSNTSGGAGAGAETTDMETLTSVASAASKTIFGDSSDKKEPVSGRSGDVSKGEPYDAGNLDPDDQKKFETLPTPTPGIETKNPLHVRDDPVAAATTSDEPAPKGDTSAGQTDPKPQPTDTSDKPEEATLPEQPKGPGPKPVEVLAKEHGGNAGAVGKEEAHKEEGKAAETEEDGKNKGTGEQVVHASGLAADGGDFDASKPGAGREADRLMEEHGIDHGEKDGKSGSGSGSGKRSLKDRIKAKFHKS</sequence>
<gene>
    <name evidence="2" type="ORF">NLU13_6986</name>
</gene>
<dbReference type="Proteomes" id="UP001175261">
    <property type="component" value="Unassembled WGS sequence"/>
</dbReference>
<keyword evidence="3" id="KW-1185">Reference proteome</keyword>